<dbReference type="GO" id="GO:0005975">
    <property type="term" value="P:carbohydrate metabolic process"/>
    <property type="evidence" value="ECO:0007669"/>
    <property type="project" value="InterPro"/>
</dbReference>
<evidence type="ECO:0000256" key="4">
    <source>
        <dbReference type="PROSITE-ProRule" id="PRU10055"/>
    </source>
</evidence>
<dbReference type="SUPFAM" id="SSF51445">
    <property type="entry name" value="(Trans)glycosidases"/>
    <property type="match status" value="1"/>
</dbReference>
<evidence type="ECO:0000313" key="9">
    <source>
        <dbReference type="Proteomes" id="UP000050515"/>
    </source>
</evidence>
<dbReference type="InterPro" id="IPR018120">
    <property type="entry name" value="Glyco_hydro_1_AS"/>
</dbReference>
<protein>
    <recommendedName>
        <fullName evidence="10">Beta-galactosidase</fullName>
    </recommendedName>
</protein>
<dbReference type="PROSITE" id="PS00572">
    <property type="entry name" value="GLYCOSYL_HYDROL_F1_1"/>
    <property type="match status" value="1"/>
</dbReference>
<dbReference type="PRINTS" id="PR00131">
    <property type="entry name" value="GLHYDRLASE1"/>
</dbReference>
<sequence length="479" mass="56072">MLRKFVNDFMLGFSINSFQNDQGNDSMAVNTDWYKWSTDKTMENMNYVSGGIGNGPDFWNNFRKYIDKIVNAGLNSVKIGIEWSRIFPESTENVEINYKSNSSGDVYSAEFDDNLYKMLDIRADRKSLEHYESIFKYIRSKNIRIIVTLWDGTLPLWIHDPVECNRNLHNSKNKGWLNKNTVLEFGKYSYYISKRFGSYIDYFNTMNRPNYFAINSYLYGNIEGYPPGLSDFSLLMEAYRNMAYAHNLAYLAIKKSINKPAGLTMEVPYFTQEMDNDNNIFMVNFVKYLYYNLFINSALYGNFDMNLTGEFKESRPYEFNGTDFIGISYYGSIPVRYVQNEGVDIRYRFAFIPCTNCSDDFHEIHPDGIKYVASEIYNTYRKPVIITENGIATESDDKRCDFIKHTLIALHQAVKDYHINLKGYFYRSLTDTYEWAHGFSYKYGILNDNINFKDTGSMDLYSNVAKNNGIEDEKYRAYE</sequence>
<evidence type="ECO:0000256" key="3">
    <source>
        <dbReference type="ARBA" id="ARBA00023295"/>
    </source>
</evidence>
<dbReference type="OrthoDB" id="84443at2157"/>
<reference evidence="7 8" key="2">
    <citation type="submission" date="2015-09" db="EMBL/GenBank/DDBJ databases">
        <title>Heavy metals and arsenic resistance mechanisms in polyextremophilic archaea of the family Ferroplasmaceae.</title>
        <authorList>
            <person name="Bulaev A.G."/>
            <person name="Kanygina A.V."/>
        </authorList>
    </citation>
    <scope>NUCLEOTIDE SEQUENCE [LARGE SCALE GENOMIC DNA]</scope>
    <source>
        <strain evidence="7 8">VT</strain>
    </source>
</reference>
<dbReference type="AlphaFoldDB" id="A0A0P9GYH1"/>
<proteinExistence type="inferred from homology"/>
<dbReference type="EMBL" id="LJCQ01000226">
    <property type="protein sequence ID" value="KPV46522.1"/>
    <property type="molecule type" value="Genomic_DNA"/>
</dbReference>
<dbReference type="Proteomes" id="UP000050320">
    <property type="component" value="Unassembled WGS sequence"/>
</dbReference>
<dbReference type="Gene3D" id="3.20.20.80">
    <property type="entry name" value="Glycosidases"/>
    <property type="match status" value="1"/>
</dbReference>
<reference evidence="6 9" key="1">
    <citation type="submission" date="2015-09" db="EMBL/GenBank/DDBJ databases">
        <title>Draft genome sequence of Acidiplasma aeolicum DSM 18409.</title>
        <authorList>
            <person name="Hemp J."/>
        </authorList>
    </citation>
    <scope>NUCLEOTIDE SEQUENCE [LARGE SCALE GENOMIC DNA]</scope>
    <source>
        <strain evidence="6 9">V</strain>
    </source>
</reference>
<dbReference type="PANTHER" id="PTHR10353:SF209">
    <property type="entry name" value="GALACTOLIPID GALACTOSYLTRANSFERASE SFR2, CHLOROPLASTIC"/>
    <property type="match status" value="1"/>
</dbReference>
<dbReference type="InterPro" id="IPR001360">
    <property type="entry name" value="Glyco_hydro_1"/>
</dbReference>
<feature type="active site" description="Nucleophile" evidence="4">
    <location>
        <position position="388"/>
    </location>
</feature>
<dbReference type="Pfam" id="PF00232">
    <property type="entry name" value="Glyco_hydro_1"/>
    <property type="match status" value="1"/>
</dbReference>
<keyword evidence="2" id="KW-0378">Hydrolase</keyword>
<evidence type="ECO:0000256" key="1">
    <source>
        <dbReference type="ARBA" id="ARBA00010838"/>
    </source>
</evidence>
<evidence type="ECO:0000256" key="2">
    <source>
        <dbReference type="ARBA" id="ARBA00022801"/>
    </source>
</evidence>
<dbReference type="PANTHER" id="PTHR10353">
    <property type="entry name" value="GLYCOSYL HYDROLASE"/>
    <property type="match status" value="1"/>
</dbReference>
<dbReference type="InterPro" id="IPR017853">
    <property type="entry name" value="GH"/>
</dbReference>
<gene>
    <name evidence="7" type="ORF">AOG54_00895</name>
    <name evidence="6" type="ORF">SE19_05040</name>
</gene>
<evidence type="ECO:0008006" key="10">
    <source>
        <dbReference type="Google" id="ProtNLM"/>
    </source>
</evidence>
<dbReference type="PATRIC" id="fig|507754.4.peg.1882"/>
<evidence type="ECO:0000256" key="5">
    <source>
        <dbReference type="RuleBase" id="RU003690"/>
    </source>
</evidence>
<accession>A0A0P9GYH1</accession>
<evidence type="ECO:0000313" key="8">
    <source>
        <dbReference type="Proteomes" id="UP000050320"/>
    </source>
</evidence>
<keyword evidence="3" id="KW-0326">Glycosidase</keyword>
<organism evidence="6 9">
    <name type="scientific">Acidiplasma aeolicum</name>
    <dbReference type="NCBI Taxonomy" id="507754"/>
    <lineage>
        <taxon>Archaea</taxon>
        <taxon>Methanobacteriati</taxon>
        <taxon>Thermoplasmatota</taxon>
        <taxon>Thermoplasmata</taxon>
        <taxon>Thermoplasmatales</taxon>
        <taxon>Ferroplasmaceae</taxon>
        <taxon>Acidiplasma</taxon>
    </lineage>
</organism>
<evidence type="ECO:0000313" key="6">
    <source>
        <dbReference type="EMBL" id="KPV46522.1"/>
    </source>
</evidence>
<comment type="similarity">
    <text evidence="1 5">Belongs to the glycosyl hydrolase 1 family.</text>
</comment>
<evidence type="ECO:0000313" key="7">
    <source>
        <dbReference type="EMBL" id="KQB34584.1"/>
    </source>
</evidence>
<keyword evidence="8" id="KW-1185">Reference proteome</keyword>
<name>A0A0P9GYH1_9ARCH</name>
<dbReference type="RefSeq" id="WP_054964212.1">
    <property type="nucleotide sequence ID" value="NZ_LJCQ01000226.1"/>
</dbReference>
<dbReference type="Proteomes" id="UP000050515">
    <property type="component" value="Unassembled WGS sequence"/>
</dbReference>
<dbReference type="EMBL" id="LKBG01000231">
    <property type="protein sequence ID" value="KQB34584.1"/>
    <property type="molecule type" value="Genomic_DNA"/>
</dbReference>
<dbReference type="GO" id="GO:0008422">
    <property type="term" value="F:beta-glucosidase activity"/>
    <property type="evidence" value="ECO:0007669"/>
    <property type="project" value="TreeGrafter"/>
</dbReference>
<comment type="caution">
    <text evidence="6">The sequence shown here is derived from an EMBL/GenBank/DDBJ whole genome shotgun (WGS) entry which is preliminary data.</text>
</comment>